<evidence type="ECO:0000313" key="2">
    <source>
        <dbReference type="Proteomes" id="UP000830375"/>
    </source>
</evidence>
<dbReference type="Proteomes" id="UP000830375">
    <property type="component" value="Unassembled WGS sequence"/>
</dbReference>
<proteinExistence type="predicted"/>
<accession>A0ABQ8MM96</accession>
<gene>
    <name evidence="1" type="ORF">H4Q32_002089</name>
</gene>
<dbReference type="EMBL" id="JACTAM010000005">
    <property type="protein sequence ID" value="KAI2663983.1"/>
    <property type="molecule type" value="Genomic_DNA"/>
</dbReference>
<evidence type="ECO:0000313" key="1">
    <source>
        <dbReference type="EMBL" id="KAI2663983.1"/>
    </source>
</evidence>
<organism evidence="1 2">
    <name type="scientific">Labeo rohita</name>
    <name type="common">Indian major carp</name>
    <name type="synonym">Cyprinus rohita</name>
    <dbReference type="NCBI Taxonomy" id="84645"/>
    <lineage>
        <taxon>Eukaryota</taxon>
        <taxon>Metazoa</taxon>
        <taxon>Chordata</taxon>
        <taxon>Craniata</taxon>
        <taxon>Vertebrata</taxon>
        <taxon>Euteleostomi</taxon>
        <taxon>Actinopterygii</taxon>
        <taxon>Neopterygii</taxon>
        <taxon>Teleostei</taxon>
        <taxon>Ostariophysi</taxon>
        <taxon>Cypriniformes</taxon>
        <taxon>Cyprinidae</taxon>
        <taxon>Labeoninae</taxon>
        <taxon>Labeonini</taxon>
        <taxon>Labeo</taxon>
    </lineage>
</organism>
<sequence>MTHRIEILRGIRQGCPISPKLFILCTQMLAYLVVNYPQLEGITFSDYEYRIKIIKSISVKSEVKYLGLMSKELHTRELVNKEERIDITKKSLNHWLMRELSIMAEPLD</sequence>
<reference evidence="1 2" key="1">
    <citation type="submission" date="2022-01" db="EMBL/GenBank/DDBJ databases">
        <title>A high-quality chromosome-level genome assembly of rohu carp, Labeo rohita.</title>
        <authorList>
            <person name="Arick M.A. II"/>
            <person name="Hsu C.-Y."/>
            <person name="Magbanua Z."/>
            <person name="Pechanova O."/>
            <person name="Grover C."/>
            <person name="Miller E."/>
            <person name="Thrash A."/>
            <person name="Ezzel L."/>
            <person name="Alam S."/>
            <person name="Benzie J."/>
            <person name="Hamilton M."/>
            <person name="Karsi A."/>
            <person name="Lawrence M.L."/>
            <person name="Peterson D.G."/>
        </authorList>
    </citation>
    <scope>NUCLEOTIDE SEQUENCE [LARGE SCALE GENOMIC DNA]</scope>
    <source>
        <strain evidence="2">BAU-BD-2019</strain>
        <tissue evidence="1">Blood</tissue>
    </source>
</reference>
<protein>
    <submittedName>
        <fullName evidence="1">Mitochondrial protein</fullName>
    </submittedName>
</protein>
<name>A0ABQ8MM96_LABRO</name>
<comment type="caution">
    <text evidence="1">The sequence shown here is derived from an EMBL/GenBank/DDBJ whole genome shotgun (WGS) entry which is preliminary data.</text>
</comment>
<keyword evidence="2" id="KW-1185">Reference proteome</keyword>